<reference evidence="14 15" key="1">
    <citation type="journal article" date="2022" name="Environ. Microbiol. Rep.">
        <title>Eco-phylogenetic analyses reveal divergent evolution of vitamin B12 metabolism in the marine bacterial family 'Psychromonadaceae'.</title>
        <authorList>
            <person name="Jin X."/>
            <person name="Yang Y."/>
            <person name="Cao H."/>
            <person name="Gao B."/>
            <person name="Zhao Z."/>
        </authorList>
    </citation>
    <scope>NUCLEOTIDE SEQUENCE [LARGE SCALE GENOMIC DNA]</scope>
    <source>
        <strain evidence="14 15">MKS20</strain>
    </source>
</reference>
<dbReference type="InterPro" id="IPR024685">
    <property type="entry name" value="Adenylate_cyclase_1_N"/>
</dbReference>
<evidence type="ECO:0000256" key="5">
    <source>
        <dbReference type="ARBA" id="ARBA00021420"/>
    </source>
</evidence>
<name>A0ABS8WEF1_9GAMM</name>
<keyword evidence="7" id="KW-0547">Nucleotide-binding</keyword>
<dbReference type="NCBIfam" id="NF006978">
    <property type="entry name" value="PRK09450.1-2"/>
    <property type="match status" value="1"/>
</dbReference>
<evidence type="ECO:0000256" key="12">
    <source>
        <dbReference type="RuleBase" id="RU004184"/>
    </source>
</evidence>
<dbReference type="GO" id="GO:0004016">
    <property type="term" value="F:adenylate cyclase activity"/>
    <property type="evidence" value="ECO:0007669"/>
    <property type="project" value="UniProtKB-EC"/>
</dbReference>
<keyword evidence="10 11" id="KW-0456">Lyase</keyword>
<dbReference type="InterPro" id="IPR000274">
    <property type="entry name" value="Adenylate_cyclase_1"/>
</dbReference>
<comment type="catalytic activity">
    <reaction evidence="1 11">
        <text>ATP = 3',5'-cyclic AMP + diphosphate</text>
        <dbReference type="Rhea" id="RHEA:15389"/>
        <dbReference type="ChEBI" id="CHEBI:30616"/>
        <dbReference type="ChEBI" id="CHEBI:33019"/>
        <dbReference type="ChEBI" id="CHEBI:58165"/>
        <dbReference type="EC" id="4.6.1.1"/>
    </reaction>
</comment>
<protein>
    <recommendedName>
        <fullName evidence="5 11">Adenylate cyclase</fullName>
        <ecNumber evidence="4 11">4.6.1.1</ecNumber>
    </recommendedName>
</protein>
<dbReference type="EMBL" id="JAIMJA010000016">
    <property type="protein sequence ID" value="MCE2596121.1"/>
    <property type="molecule type" value="Genomic_DNA"/>
</dbReference>
<evidence type="ECO:0000256" key="4">
    <source>
        <dbReference type="ARBA" id="ARBA00012201"/>
    </source>
</evidence>
<dbReference type="Pfam" id="PF01295">
    <property type="entry name" value="Adenylate_cycl"/>
    <property type="match status" value="1"/>
</dbReference>
<evidence type="ECO:0000256" key="11">
    <source>
        <dbReference type="RuleBase" id="RU000604"/>
    </source>
</evidence>
<evidence type="ECO:0000313" key="14">
    <source>
        <dbReference type="EMBL" id="MCE2596121.1"/>
    </source>
</evidence>
<evidence type="ECO:0000256" key="1">
    <source>
        <dbReference type="ARBA" id="ARBA00001593"/>
    </source>
</evidence>
<dbReference type="PIRSF" id="PIRSF001444">
    <property type="entry name" value="Adenylate_cycl"/>
    <property type="match status" value="1"/>
</dbReference>
<sequence>MQQLEALQQRADEFNLLRLQYARDALPAQGRYVFNFIPVLLHYNNPLLPGFVSGEVPHGIAAFEPSCEQRNFVQDLSLTANCDANIDVNETTILGLYTMGSTSSIGQCCDSDLDIWICHRHELSRERRLLLENKCLLITQWAETRGIEVNFFLVPDNKFRVQNSAHLSKEGCGSASHLLLLDEFYRSALCIAGKPLLWYMIPAEQEGNYDEYVAQLVAQNKINLDDWLDLGGFGRIPAEEYFGSSLWQLYKGIDSPYKAVIKTLLMEAYSWAYPNTELISVRAKKTFHQQSFYDKKLDAYWLMLNQVTEYLEATNDHKRLDLARRCFYLKTCDRLSQLAKEDEPAWRRNSLQEIVSQWQWSEQVLLHLDNRENWKVQEVRGAHGELLEALMVSYRNLIRFARRNNIGECINPEDIGILSRKLYAAFESLPGKVALINPSISPDLSEPNLSVVQVPEGRSNPEGWYLYNSTLESKAILGRAPLEHSPYLSKLIAWSYFNGLLVKNTKLHLFNQGSDLVQENFLQFSQDLAQTFKVKVSNATNLALSRPCEIRHLSIFLNLENDPTCHWANKVIEFDVNASDVFSFGANKECLVGSVDLVYRNSWNEIRTLHFNGEESVVDALSTILGKMHNDAASPDRIDVFCYAQHFRGLIRNRFQQLVAESISTRLNSERDQAVKTLVVGSQKFGVFYERRGVSVKKLENAIDFYSQIADTKLERMPLRLDKTHHTKTPEIVASHSSEGLVQFFFENHDTGFNIYIVDEINRVETYQHFSGNKEELVQGVNRFYTSAHSRQDDKSMINFNLPQFYEIVSDANGELELLPYRSPAMTSEPIKQFSSAS</sequence>
<evidence type="ECO:0000259" key="13">
    <source>
        <dbReference type="Pfam" id="PF12633"/>
    </source>
</evidence>
<dbReference type="RefSeq" id="WP_233053773.1">
    <property type="nucleotide sequence ID" value="NZ_JAIMJA010000016.1"/>
</dbReference>
<dbReference type="InterPro" id="IPR024686">
    <property type="entry name" value="Adenylate_cyclase_1_CS"/>
</dbReference>
<accession>A0ABS8WEF1</accession>
<evidence type="ECO:0000256" key="8">
    <source>
        <dbReference type="ARBA" id="ARBA00022840"/>
    </source>
</evidence>
<dbReference type="Proteomes" id="UP001201273">
    <property type="component" value="Unassembled WGS sequence"/>
</dbReference>
<proteinExistence type="inferred from homology"/>
<feature type="domain" description="Adenylate cyclase class-I N-terminal" evidence="13">
    <location>
        <begin position="4"/>
        <end position="199"/>
    </location>
</feature>
<evidence type="ECO:0000256" key="3">
    <source>
        <dbReference type="ARBA" id="ARBA00007901"/>
    </source>
</evidence>
<evidence type="ECO:0000256" key="9">
    <source>
        <dbReference type="ARBA" id="ARBA00022998"/>
    </source>
</evidence>
<gene>
    <name evidence="14" type="ORF">K6Y31_15010</name>
</gene>
<keyword evidence="9 11" id="KW-0115">cAMP biosynthesis</keyword>
<comment type="similarity">
    <text evidence="3 12">Belongs to the adenylyl cyclase class-1 family.</text>
</comment>
<dbReference type="PANTHER" id="PTHR38760:SF1">
    <property type="entry name" value="ADENYLATE CYCLASE"/>
    <property type="match status" value="1"/>
</dbReference>
<organism evidence="14 15">
    <name type="scientific">Motilimonas cestriensis</name>
    <dbReference type="NCBI Taxonomy" id="2742685"/>
    <lineage>
        <taxon>Bacteria</taxon>
        <taxon>Pseudomonadati</taxon>
        <taxon>Pseudomonadota</taxon>
        <taxon>Gammaproteobacteria</taxon>
        <taxon>Alteromonadales</taxon>
        <taxon>Alteromonadales genera incertae sedis</taxon>
        <taxon>Motilimonas</taxon>
    </lineage>
</organism>
<keyword evidence="15" id="KW-1185">Reference proteome</keyword>
<dbReference type="PROSITE" id="PS01092">
    <property type="entry name" value="ADENYLATE_CYCLASE_1_1"/>
    <property type="match status" value="1"/>
</dbReference>
<dbReference type="Pfam" id="PF12633">
    <property type="entry name" value="Adenyl_cycl_N"/>
    <property type="match status" value="1"/>
</dbReference>
<evidence type="ECO:0000256" key="10">
    <source>
        <dbReference type="ARBA" id="ARBA00023239"/>
    </source>
</evidence>
<evidence type="ECO:0000256" key="7">
    <source>
        <dbReference type="ARBA" id="ARBA00022741"/>
    </source>
</evidence>
<dbReference type="PANTHER" id="PTHR38760">
    <property type="entry name" value="ADENYLATE CYCLASE"/>
    <property type="match status" value="1"/>
</dbReference>
<dbReference type="PROSITE" id="PS01093">
    <property type="entry name" value="ADENYLATE_CYCLASE_1_2"/>
    <property type="match status" value="1"/>
</dbReference>
<evidence type="ECO:0000256" key="6">
    <source>
        <dbReference type="ARBA" id="ARBA00022490"/>
    </source>
</evidence>
<evidence type="ECO:0000313" key="15">
    <source>
        <dbReference type="Proteomes" id="UP001201273"/>
    </source>
</evidence>
<keyword evidence="8" id="KW-0067">ATP-binding</keyword>
<evidence type="ECO:0000256" key="2">
    <source>
        <dbReference type="ARBA" id="ARBA00004496"/>
    </source>
</evidence>
<keyword evidence="6" id="KW-0963">Cytoplasm</keyword>
<dbReference type="EC" id="4.6.1.1" evidence="4 11"/>
<comment type="subcellular location">
    <subcellularLocation>
        <location evidence="2 11">Cytoplasm</location>
    </subcellularLocation>
</comment>
<comment type="caution">
    <text evidence="14">The sequence shown here is derived from an EMBL/GenBank/DDBJ whole genome shotgun (WGS) entry which is preliminary data.</text>
</comment>